<dbReference type="EMBL" id="AP025592">
    <property type="protein sequence ID" value="BDG10404.1"/>
    <property type="molecule type" value="Genomic_DNA"/>
</dbReference>
<dbReference type="Proteomes" id="UP001162734">
    <property type="component" value="Chromosome"/>
</dbReference>
<proteinExistence type="predicted"/>
<dbReference type="PANTHER" id="PTHR41260">
    <property type="entry name" value="PROTEIN ECSC"/>
    <property type="match status" value="1"/>
</dbReference>
<organism evidence="1 2">
    <name type="scientific">Anaeromyxobacter paludicola</name>
    <dbReference type="NCBI Taxonomy" id="2918171"/>
    <lineage>
        <taxon>Bacteria</taxon>
        <taxon>Pseudomonadati</taxon>
        <taxon>Myxococcota</taxon>
        <taxon>Myxococcia</taxon>
        <taxon>Myxococcales</taxon>
        <taxon>Cystobacterineae</taxon>
        <taxon>Anaeromyxobacteraceae</taxon>
        <taxon>Anaeromyxobacter</taxon>
    </lineage>
</organism>
<accession>A0ABM7XEU5</accession>
<protein>
    <submittedName>
        <fullName evidence="1">Peptidase</fullName>
    </submittedName>
</protein>
<gene>
    <name evidence="1" type="ORF">AMPC_35170</name>
</gene>
<dbReference type="InterPro" id="IPR024787">
    <property type="entry name" value="EcsC"/>
</dbReference>
<dbReference type="Pfam" id="PF12787">
    <property type="entry name" value="EcsC"/>
    <property type="match status" value="1"/>
</dbReference>
<evidence type="ECO:0000313" key="1">
    <source>
        <dbReference type="EMBL" id="BDG10404.1"/>
    </source>
</evidence>
<dbReference type="RefSeq" id="WP_248342877.1">
    <property type="nucleotide sequence ID" value="NZ_AP025592.1"/>
</dbReference>
<keyword evidence="2" id="KW-1185">Reference proteome</keyword>
<name>A0ABM7XEU5_9BACT</name>
<sequence length="267" mass="27881">MPSPPLTPADETELTAAKRILEHPGLAIRLADYLGRPVEALVKALPAASQQLISRGTGKALDASLALALRTLDAGPARAPNRWLHRGLAVASGALGGAIGLPGLMVELPVSTTLMFRAIADHARAQGEDLSRIEGRLECLTVFAYGTETAEDEASETAYFAVRAALAKAVSGAAEYVAQRGIAEAVGDRAAPALVQLLARVAQRFGLAVSEKAAAQLVPVLGAAGGAAVNSLFMEHYQGTARAHFTVRRLERRYGAGPVKSAYERLG</sequence>
<reference evidence="2" key="1">
    <citation type="journal article" date="2022" name="Int. J. Syst. Evol. Microbiol.">
        <title>Anaeromyxobacter oryzae sp. nov., Anaeromyxobacter diazotrophicus sp. nov. and Anaeromyxobacter paludicola sp. nov., isolated from paddy soils.</title>
        <authorList>
            <person name="Itoh H."/>
            <person name="Xu Z."/>
            <person name="Mise K."/>
            <person name="Masuda Y."/>
            <person name="Ushijima N."/>
            <person name="Hayakawa C."/>
            <person name="Shiratori Y."/>
            <person name="Senoo K."/>
        </authorList>
    </citation>
    <scope>NUCLEOTIDE SEQUENCE [LARGE SCALE GENOMIC DNA]</scope>
    <source>
        <strain evidence="2">Red630</strain>
    </source>
</reference>
<evidence type="ECO:0000313" key="2">
    <source>
        <dbReference type="Proteomes" id="UP001162734"/>
    </source>
</evidence>
<dbReference type="PANTHER" id="PTHR41260:SF1">
    <property type="entry name" value="PROTEIN ECSC"/>
    <property type="match status" value="1"/>
</dbReference>